<dbReference type="GO" id="GO:0005975">
    <property type="term" value="P:carbohydrate metabolic process"/>
    <property type="evidence" value="ECO:0007669"/>
    <property type="project" value="InterPro"/>
</dbReference>
<dbReference type="PANTHER" id="PTHR22925:SF3">
    <property type="entry name" value="GLYCOSYL HYDROLASE FAMILY PROTEIN 43"/>
    <property type="match status" value="1"/>
</dbReference>
<organism evidence="5 6">
    <name type="scientific">Micromonospora sicca</name>
    <dbReference type="NCBI Taxonomy" id="2202420"/>
    <lineage>
        <taxon>Bacteria</taxon>
        <taxon>Bacillati</taxon>
        <taxon>Actinomycetota</taxon>
        <taxon>Actinomycetes</taxon>
        <taxon>Micromonosporales</taxon>
        <taxon>Micromonosporaceae</taxon>
        <taxon>Micromonospora</taxon>
    </lineage>
</organism>
<keyword evidence="2" id="KW-0378">Hydrolase</keyword>
<dbReference type="SUPFAM" id="SSF75005">
    <property type="entry name" value="Arabinanase/levansucrase/invertase"/>
    <property type="match status" value="1"/>
</dbReference>
<proteinExistence type="inferred from homology"/>
<evidence type="ECO:0000313" key="5">
    <source>
        <dbReference type="EMBL" id="PWR14628.1"/>
    </source>
</evidence>
<evidence type="ECO:0008006" key="7">
    <source>
        <dbReference type="Google" id="ProtNLM"/>
    </source>
</evidence>
<keyword evidence="3" id="KW-0326">Glycosidase</keyword>
<dbReference type="Pfam" id="PF04616">
    <property type="entry name" value="Glyco_hydro_43"/>
    <property type="match status" value="1"/>
</dbReference>
<name>A0A317DJ06_9ACTN</name>
<keyword evidence="4" id="KW-0732">Signal</keyword>
<dbReference type="Proteomes" id="UP000246050">
    <property type="component" value="Unassembled WGS sequence"/>
</dbReference>
<evidence type="ECO:0000256" key="2">
    <source>
        <dbReference type="ARBA" id="ARBA00022801"/>
    </source>
</evidence>
<protein>
    <recommendedName>
        <fullName evidence="7">Beta-xylosidase</fullName>
    </recommendedName>
</protein>
<dbReference type="GO" id="GO:0004553">
    <property type="term" value="F:hydrolase activity, hydrolyzing O-glycosyl compounds"/>
    <property type="evidence" value="ECO:0007669"/>
    <property type="project" value="InterPro"/>
</dbReference>
<evidence type="ECO:0000256" key="3">
    <source>
        <dbReference type="ARBA" id="ARBA00023295"/>
    </source>
</evidence>
<feature type="signal peptide" evidence="4">
    <location>
        <begin position="1"/>
        <end position="36"/>
    </location>
</feature>
<dbReference type="AlphaFoldDB" id="A0A317DJ06"/>
<dbReference type="InterPro" id="IPR006710">
    <property type="entry name" value="Glyco_hydro_43"/>
</dbReference>
<dbReference type="OrthoDB" id="9758923at2"/>
<feature type="chain" id="PRO_5016388930" description="Beta-xylosidase" evidence="4">
    <location>
        <begin position="37"/>
        <end position="728"/>
    </location>
</feature>
<dbReference type="RefSeq" id="WP_109802227.1">
    <property type="nucleotide sequence ID" value="NZ_QGKS01000223.1"/>
</dbReference>
<gene>
    <name evidence="5" type="ORF">DKT69_15300</name>
</gene>
<dbReference type="InterPro" id="IPR023296">
    <property type="entry name" value="Glyco_hydro_beta-prop_sf"/>
</dbReference>
<evidence type="ECO:0000313" key="6">
    <source>
        <dbReference type="Proteomes" id="UP000246050"/>
    </source>
</evidence>
<sequence length="728" mass="77385">MSARTRARHALARTRKLGVAAALGLSLAAVATSAAASPGTAADGSTMSTTVINGDAHGGTIRFDVNGNAIDAHDGEIQRFGSRYYLYGTSYGCGYVRLERPATPWCGYRVYSSPDLAHWTDEGPLFDATTAAWQTRCNSSTLSCYRPHVAYNAASRKYVLWVNTYEVPVHFHVLTSDSPNGPFQEQRDLPKLALNGGGDMDLFVDDDGSAYLAYTLTGAGYDIAVERLDETYTTGSGAYTRLEVRNTEAPSLFRRAETYYLTLSDPNCAYCSGTGASYLTAPSPLGPWTGAMRGDAPIIDGQLKLANLGTVSKPGLDWTDYTLDLSVTPLQTGGGGAYAQAGWFFRAQDTRNGYAWLIGNYPHSGATGGNLTKVVYVNGQPAKVTVLKLPFPIVGGQRYQVRTEVLGSTFRTWVDGVLVDTTTDSTYATGRVGLRETTGESGLFDNVSVAAADGTLLFQEAFAGDTAQWIGLEPRKRGFPISEDSCGGQPADVAVLPAPGGRRYLFQSDRWNNGDQNEALATHYWEPLRFRADGSIEPLTCGAAYNLTLAGLKQGNDRSPADLDQSTGSAGFRAFCDTKGALRRAQTFIAGRSGVLSRVAYTSFQDNHPNGPLTVSITTMRPDGTRGGVLWTGAREVGDLSWAPAEVAVEPDIAVTAGTSYAVVVSAPTVTRGCYGMAYAPDDPYAGGAALVSTDGGTSWRVEQGRDLKLETSVRAGSATEAVSAAAP</sequence>
<evidence type="ECO:0000256" key="4">
    <source>
        <dbReference type="SAM" id="SignalP"/>
    </source>
</evidence>
<evidence type="ECO:0000256" key="1">
    <source>
        <dbReference type="ARBA" id="ARBA00009865"/>
    </source>
</evidence>
<dbReference type="PANTHER" id="PTHR22925">
    <property type="entry name" value="GLYCOSYL HYDROLASE 43 FAMILY MEMBER"/>
    <property type="match status" value="1"/>
</dbReference>
<dbReference type="Gene3D" id="2.60.120.200">
    <property type="match status" value="1"/>
</dbReference>
<dbReference type="Gene3D" id="2.115.10.20">
    <property type="entry name" value="Glycosyl hydrolase domain, family 43"/>
    <property type="match status" value="1"/>
</dbReference>
<comment type="similarity">
    <text evidence="1">Belongs to the glycosyl hydrolase 43 family.</text>
</comment>
<accession>A0A317DJ06</accession>
<comment type="caution">
    <text evidence="5">The sequence shown here is derived from an EMBL/GenBank/DDBJ whole genome shotgun (WGS) entry which is preliminary data.</text>
</comment>
<dbReference type="EMBL" id="QGKS01000223">
    <property type="protein sequence ID" value="PWR14628.1"/>
    <property type="molecule type" value="Genomic_DNA"/>
</dbReference>
<reference evidence="5 6" key="1">
    <citation type="submission" date="2018-05" db="EMBL/GenBank/DDBJ databases">
        <title>Micromonosporas from Atacama Desert.</title>
        <authorList>
            <person name="Carro L."/>
            <person name="Golinska P."/>
            <person name="Klenk H.-P."/>
            <person name="Goodfellow M."/>
        </authorList>
    </citation>
    <scope>NUCLEOTIDE SEQUENCE [LARGE SCALE GENOMIC DNA]</scope>
    <source>
        <strain evidence="5 6">4G51</strain>
    </source>
</reference>